<dbReference type="GO" id="GO:0036498">
    <property type="term" value="P:IRE1-mediated unfolded protein response"/>
    <property type="evidence" value="ECO:0007669"/>
    <property type="project" value="TreeGrafter"/>
</dbReference>
<proteinExistence type="inferred from homology"/>
<dbReference type="EMBL" id="CATQJL010000223">
    <property type="protein sequence ID" value="CAJ0597316.1"/>
    <property type="molecule type" value="Genomic_DNA"/>
</dbReference>
<dbReference type="GO" id="GO:0042026">
    <property type="term" value="P:protein refolding"/>
    <property type="evidence" value="ECO:0007669"/>
    <property type="project" value="TreeGrafter"/>
</dbReference>
<name>A0AA36GS44_CYLNA</name>
<dbReference type="GO" id="GO:0051082">
    <property type="term" value="F:unfolded protein binding"/>
    <property type="evidence" value="ECO:0007669"/>
    <property type="project" value="TreeGrafter"/>
</dbReference>
<dbReference type="GO" id="GO:0005634">
    <property type="term" value="C:nucleus"/>
    <property type="evidence" value="ECO:0007669"/>
    <property type="project" value="TreeGrafter"/>
</dbReference>
<organism evidence="4 5">
    <name type="scientific">Cylicocyclus nassatus</name>
    <name type="common">Nematode worm</name>
    <dbReference type="NCBI Taxonomy" id="53992"/>
    <lineage>
        <taxon>Eukaryota</taxon>
        <taxon>Metazoa</taxon>
        <taxon>Ecdysozoa</taxon>
        <taxon>Nematoda</taxon>
        <taxon>Chromadorea</taxon>
        <taxon>Rhabditida</taxon>
        <taxon>Rhabditina</taxon>
        <taxon>Rhabditomorpha</taxon>
        <taxon>Strongyloidea</taxon>
        <taxon>Strongylidae</taxon>
        <taxon>Cylicocyclus</taxon>
    </lineage>
</organism>
<evidence type="ECO:0000313" key="4">
    <source>
        <dbReference type="EMBL" id="CAJ0597316.1"/>
    </source>
</evidence>
<dbReference type="Gene3D" id="2.60.40.790">
    <property type="match status" value="1"/>
</dbReference>
<reference evidence="4" key="1">
    <citation type="submission" date="2023-07" db="EMBL/GenBank/DDBJ databases">
        <authorList>
            <consortium name="CYATHOMIX"/>
        </authorList>
    </citation>
    <scope>NUCLEOTIDE SEQUENCE</scope>
    <source>
        <strain evidence="4">N/A</strain>
    </source>
</reference>
<dbReference type="CDD" id="cd06526">
    <property type="entry name" value="metazoan_ACD"/>
    <property type="match status" value="1"/>
</dbReference>
<dbReference type="PROSITE" id="PS01031">
    <property type="entry name" value="SHSP"/>
    <property type="match status" value="1"/>
</dbReference>
<comment type="similarity">
    <text evidence="1 2">Belongs to the small heat shock protein (HSP20) family.</text>
</comment>
<keyword evidence="5" id="KW-1185">Reference proteome</keyword>
<protein>
    <recommendedName>
        <fullName evidence="3">SHSP domain-containing protein</fullName>
    </recommendedName>
</protein>
<dbReference type="PANTHER" id="PTHR45640:SF32">
    <property type="entry name" value="STRESS-INDUCED PROTEIN 1"/>
    <property type="match status" value="1"/>
</dbReference>
<evidence type="ECO:0000256" key="1">
    <source>
        <dbReference type="PROSITE-ProRule" id="PRU00285"/>
    </source>
</evidence>
<evidence type="ECO:0000259" key="3">
    <source>
        <dbReference type="PROSITE" id="PS01031"/>
    </source>
</evidence>
<dbReference type="Pfam" id="PF00011">
    <property type="entry name" value="HSP20"/>
    <property type="match status" value="1"/>
</dbReference>
<dbReference type="GO" id="GO:0005737">
    <property type="term" value="C:cytoplasm"/>
    <property type="evidence" value="ECO:0007669"/>
    <property type="project" value="TreeGrafter"/>
</dbReference>
<gene>
    <name evidence="4" type="ORF">CYNAS_LOCUS9299</name>
</gene>
<dbReference type="GO" id="GO:0009408">
    <property type="term" value="P:response to heat"/>
    <property type="evidence" value="ECO:0007669"/>
    <property type="project" value="TreeGrafter"/>
</dbReference>
<dbReference type="InterPro" id="IPR001436">
    <property type="entry name" value="Alpha-crystallin/sHSP_animal"/>
</dbReference>
<dbReference type="Proteomes" id="UP001176961">
    <property type="component" value="Unassembled WGS sequence"/>
</dbReference>
<dbReference type="SUPFAM" id="SSF49764">
    <property type="entry name" value="HSP20-like chaperones"/>
    <property type="match status" value="1"/>
</dbReference>
<dbReference type="InterPro" id="IPR002068">
    <property type="entry name" value="A-crystallin/Hsp20_dom"/>
</dbReference>
<dbReference type="AlphaFoldDB" id="A0AA36GS44"/>
<dbReference type="PRINTS" id="PR00299">
    <property type="entry name" value="ACRYSTALLIN"/>
</dbReference>
<evidence type="ECO:0000256" key="2">
    <source>
        <dbReference type="RuleBase" id="RU003616"/>
    </source>
</evidence>
<evidence type="ECO:0000313" key="5">
    <source>
        <dbReference type="Proteomes" id="UP001176961"/>
    </source>
</evidence>
<sequence>MLTRLMKKVNQTSKMSFWHMSRMMDRMMDEYMRELAKNGRGGIAPYWRDADYSILQVANEAHKLVNDDKKFAVSIDVSQFRPEELKVNLDGRVLTVEGKQEHKDDHSFMARSFVRSWTLPEDADPDALHSELNDKGQLTIEAPKNAIRSISICLMLHSSIQMKSWYRLQVVL</sequence>
<accession>A0AA36GS44</accession>
<comment type="caution">
    <text evidence="4">The sequence shown here is derived from an EMBL/GenBank/DDBJ whole genome shotgun (WGS) entry which is preliminary data.</text>
</comment>
<dbReference type="PANTHER" id="PTHR45640">
    <property type="entry name" value="HEAT SHOCK PROTEIN HSP-12.2-RELATED"/>
    <property type="match status" value="1"/>
</dbReference>
<dbReference type="InterPro" id="IPR008978">
    <property type="entry name" value="HSP20-like_chaperone"/>
</dbReference>
<feature type="domain" description="SHSP" evidence="3">
    <location>
        <begin position="53"/>
        <end position="163"/>
    </location>
</feature>